<evidence type="ECO:0000313" key="1">
    <source>
        <dbReference type="EMBL" id="THV26824.1"/>
    </source>
</evidence>
<dbReference type="SUPFAM" id="SSF160631">
    <property type="entry name" value="SMI1/KNR4-like"/>
    <property type="match status" value="1"/>
</dbReference>
<proteinExistence type="predicted"/>
<comment type="caution">
    <text evidence="1">The sequence shown here is derived from an EMBL/GenBank/DDBJ whole genome shotgun (WGS) entry which is preliminary data.</text>
</comment>
<reference evidence="1 2" key="1">
    <citation type="journal article" date="2018" name="Int. J. Syst. Evol. Microbiol.">
        <title>Glycomyces paridis sp. nov., isolated from the medicinal plant Paris polyphylla.</title>
        <authorList>
            <person name="Fang X.M."/>
            <person name="Bai J.L."/>
            <person name="Su J."/>
            <person name="Zhao L.L."/>
            <person name="Liu H.Y."/>
            <person name="Ma B.P."/>
            <person name="Zhang Y.Q."/>
            <person name="Yu L.Y."/>
        </authorList>
    </citation>
    <scope>NUCLEOTIDE SEQUENCE [LARGE SCALE GENOMIC DNA]</scope>
    <source>
        <strain evidence="1 2">CPCC 204357</strain>
    </source>
</reference>
<organism evidence="1 2">
    <name type="scientific">Glycomyces paridis</name>
    <dbReference type="NCBI Taxonomy" id="2126555"/>
    <lineage>
        <taxon>Bacteria</taxon>
        <taxon>Bacillati</taxon>
        <taxon>Actinomycetota</taxon>
        <taxon>Actinomycetes</taxon>
        <taxon>Glycomycetales</taxon>
        <taxon>Glycomycetaceae</taxon>
        <taxon>Glycomyces</taxon>
    </lineage>
</organism>
<dbReference type="InterPro" id="IPR037883">
    <property type="entry name" value="Knr4/Smi1-like_sf"/>
</dbReference>
<sequence length="175" mass="19056">MTALDDLARLANMTAHPSRHDWAGAEAVLGAPPPPDYVALLDAYGRGVFDRELVLFAPGCDTPGYDLLEGGLRIARDAEEFWAEELPGHAKPERLRAPGTRLIGWAGTGGAEYLYWVADARPSRDWTVAVQQAEDHIWEFHETGAVAFLHGLLSGAIETGVLRGFPQLAPHSYGR</sequence>
<keyword evidence="2" id="KW-1185">Reference proteome</keyword>
<dbReference type="AlphaFoldDB" id="A0A4S8PES0"/>
<gene>
    <name evidence="1" type="ORF">E9998_17720</name>
</gene>
<dbReference type="EMBL" id="STGX01000013">
    <property type="protein sequence ID" value="THV26824.1"/>
    <property type="molecule type" value="Genomic_DNA"/>
</dbReference>
<evidence type="ECO:0000313" key="2">
    <source>
        <dbReference type="Proteomes" id="UP000305792"/>
    </source>
</evidence>
<accession>A0A4S8PES0</accession>
<evidence type="ECO:0008006" key="3">
    <source>
        <dbReference type="Google" id="ProtNLM"/>
    </source>
</evidence>
<protein>
    <recommendedName>
        <fullName evidence="3">SMI1/KNR4 family protein</fullName>
    </recommendedName>
</protein>
<dbReference type="Proteomes" id="UP000305792">
    <property type="component" value="Unassembled WGS sequence"/>
</dbReference>
<name>A0A4S8PES0_9ACTN</name>
<dbReference type="OrthoDB" id="5572373at2"/>
<dbReference type="RefSeq" id="WP_136531020.1">
    <property type="nucleotide sequence ID" value="NZ_STGX01000013.1"/>
</dbReference>